<accession>A0A1V2A3R0</accession>
<protein>
    <recommendedName>
        <fullName evidence="6">Mutator family transposase</fullName>
    </recommendedName>
</protein>
<name>A0A1V2A3R0_9BACI</name>
<evidence type="ECO:0000256" key="4">
    <source>
        <dbReference type="ARBA" id="ARBA00023125"/>
    </source>
</evidence>
<keyword evidence="4 6" id="KW-0238">DNA-binding</keyword>
<comment type="caution">
    <text evidence="7">The sequence shown here is derived from an EMBL/GenBank/DDBJ whole genome shotgun (WGS) entry which is preliminary data.</text>
</comment>
<evidence type="ECO:0000313" key="7">
    <source>
        <dbReference type="EMBL" id="OMP65645.1"/>
    </source>
</evidence>
<evidence type="ECO:0000256" key="5">
    <source>
        <dbReference type="ARBA" id="ARBA00023172"/>
    </source>
</evidence>
<dbReference type="AlphaFoldDB" id="A0A1V2A3R0"/>
<evidence type="ECO:0000256" key="1">
    <source>
        <dbReference type="ARBA" id="ARBA00002190"/>
    </source>
</evidence>
<proteinExistence type="inferred from homology"/>
<sequence length="192" mass="21888">MPLQSRSFKLLKSALNVDKSVWKELLLDIKERGAAEVLLFISDDLKGPADSIFSAYPDAQYQTCLVHLARTIAHKVRVAERAEICGGFKSVYRVESAEDGKNTKCIQVPNGKALIQKLRSRLKTTQTFYVLQLFEIHLEKPVLNKLIVSFNKMIKKYIKRKEQFEEALKRFLASQVLGELDRNTNSLGMKIS</sequence>
<dbReference type="GO" id="GO:0003677">
    <property type="term" value="F:DNA binding"/>
    <property type="evidence" value="ECO:0007669"/>
    <property type="project" value="UniProtKB-UniRule"/>
</dbReference>
<comment type="similarity">
    <text evidence="2 6">Belongs to the transposase mutator family.</text>
</comment>
<organism evidence="7 8">
    <name type="scientific">Domibacillus epiphyticus</name>
    <dbReference type="NCBI Taxonomy" id="1714355"/>
    <lineage>
        <taxon>Bacteria</taxon>
        <taxon>Bacillati</taxon>
        <taxon>Bacillota</taxon>
        <taxon>Bacilli</taxon>
        <taxon>Bacillales</taxon>
        <taxon>Bacillaceae</taxon>
        <taxon>Domibacillus</taxon>
    </lineage>
</organism>
<dbReference type="PANTHER" id="PTHR33217:SF8">
    <property type="entry name" value="MUTATOR FAMILY TRANSPOSASE"/>
    <property type="match status" value="1"/>
</dbReference>
<reference evidence="7 8" key="1">
    <citation type="submission" date="2016-12" db="EMBL/GenBank/DDBJ databases">
        <title>Domibacillus sp. SAB 38T whole genome sequencing.</title>
        <authorList>
            <person name="Verma A."/>
            <person name="Ojha A.K."/>
            <person name="Krishnamurthi S."/>
        </authorList>
    </citation>
    <scope>NUCLEOTIDE SEQUENCE [LARGE SCALE GENOMIC DNA]</scope>
    <source>
        <strain evidence="7 8">SAB 38</strain>
    </source>
</reference>
<dbReference type="GO" id="GO:0006313">
    <property type="term" value="P:DNA transposition"/>
    <property type="evidence" value="ECO:0007669"/>
    <property type="project" value="UniProtKB-UniRule"/>
</dbReference>
<evidence type="ECO:0000256" key="2">
    <source>
        <dbReference type="ARBA" id="ARBA00010961"/>
    </source>
</evidence>
<keyword evidence="5 6" id="KW-0233">DNA recombination</keyword>
<gene>
    <name evidence="7" type="ORF">BTO28_16315</name>
</gene>
<evidence type="ECO:0000256" key="3">
    <source>
        <dbReference type="ARBA" id="ARBA00022578"/>
    </source>
</evidence>
<dbReference type="PANTHER" id="PTHR33217">
    <property type="entry name" value="TRANSPOSASE FOR INSERTION SEQUENCE ELEMENT IS1081"/>
    <property type="match status" value="1"/>
</dbReference>
<dbReference type="InterPro" id="IPR001207">
    <property type="entry name" value="Transposase_mutator"/>
</dbReference>
<dbReference type="GO" id="GO:0004803">
    <property type="term" value="F:transposase activity"/>
    <property type="evidence" value="ECO:0007669"/>
    <property type="project" value="UniProtKB-UniRule"/>
</dbReference>
<keyword evidence="8" id="KW-1185">Reference proteome</keyword>
<dbReference type="OrthoDB" id="9779930at2"/>
<dbReference type="EMBL" id="MSFI01000033">
    <property type="protein sequence ID" value="OMP65645.1"/>
    <property type="molecule type" value="Genomic_DNA"/>
</dbReference>
<comment type="function">
    <text evidence="1 6">Required for the transposition of the insertion element.</text>
</comment>
<keyword evidence="6" id="KW-0814">Transposable element</keyword>
<dbReference type="Proteomes" id="UP000188613">
    <property type="component" value="Unassembled WGS sequence"/>
</dbReference>
<evidence type="ECO:0000313" key="8">
    <source>
        <dbReference type="Proteomes" id="UP000188613"/>
    </source>
</evidence>
<keyword evidence="3 6" id="KW-0815">Transposition</keyword>
<dbReference type="STRING" id="1714355.BTO28_16315"/>
<evidence type="ECO:0000256" key="6">
    <source>
        <dbReference type="RuleBase" id="RU365089"/>
    </source>
</evidence>
<dbReference type="Pfam" id="PF00872">
    <property type="entry name" value="Transposase_mut"/>
    <property type="match status" value="1"/>
</dbReference>